<keyword evidence="11" id="KW-1185">Reference proteome</keyword>
<dbReference type="InterPro" id="IPR035906">
    <property type="entry name" value="MetI-like_sf"/>
</dbReference>
<dbReference type="InterPro" id="IPR050366">
    <property type="entry name" value="BP-dependent_transpt_permease"/>
</dbReference>
<dbReference type="Gene3D" id="1.10.3720.10">
    <property type="entry name" value="MetI-like"/>
    <property type="match status" value="1"/>
</dbReference>
<dbReference type="PANTHER" id="PTHR43386">
    <property type="entry name" value="OLIGOPEPTIDE TRANSPORT SYSTEM PERMEASE PROTEIN APPC"/>
    <property type="match status" value="1"/>
</dbReference>
<feature type="transmembrane region" description="Helical" evidence="7">
    <location>
        <begin position="49"/>
        <end position="70"/>
    </location>
</feature>
<feature type="compositionally biased region" description="Basic and acidic residues" evidence="8">
    <location>
        <begin position="318"/>
        <end position="329"/>
    </location>
</feature>
<accession>A0A5P9Q898</accession>
<dbReference type="InterPro" id="IPR025966">
    <property type="entry name" value="OppC_N"/>
</dbReference>
<protein>
    <submittedName>
        <fullName evidence="10">Peptide transport permease protein</fullName>
    </submittedName>
</protein>
<dbReference type="SUPFAM" id="SSF161098">
    <property type="entry name" value="MetI-like"/>
    <property type="match status" value="1"/>
</dbReference>
<dbReference type="GO" id="GO:0071916">
    <property type="term" value="F:dipeptide transmembrane transporter activity"/>
    <property type="evidence" value="ECO:0007669"/>
    <property type="project" value="TreeGrafter"/>
</dbReference>
<evidence type="ECO:0000256" key="4">
    <source>
        <dbReference type="ARBA" id="ARBA00022692"/>
    </source>
</evidence>
<dbReference type="GO" id="GO:0005886">
    <property type="term" value="C:plasma membrane"/>
    <property type="evidence" value="ECO:0007669"/>
    <property type="project" value="UniProtKB-SubCell"/>
</dbReference>
<keyword evidence="6 7" id="KW-0472">Membrane</keyword>
<dbReference type="PROSITE" id="PS50928">
    <property type="entry name" value="ABC_TM1"/>
    <property type="match status" value="1"/>
</dbReference>
<dbReference type="RefSeq" id="WP_083890939.1">
    <property type="nucleotide sequence ID" value="NZ_BAABIH010000001.1"/>
</dbReference>
<evidence type="ECO:0000313" key="10">
    <source>
        <dbReference type="EMBL" id="QFU97663.1"/>
    </source>
</evidence>
<feature type="transmembrane region" description="Helical" evidence="7">
    <location>
        <begin position="112"/>
        <end position="136"/>
    </location>
</feature>
<comment type="subcellular location">
    <subcellularLocation>
        <location evidence="1 7">Cell membrane</location>
        <topology evidence="1 7">Multi-pass membrane protein</topology>
    </subcellularLocation>
</comment>
<evidence type="ECO:0000256" key="3">
    <source>
        <dbReference type="ARBA" id="ARBA00022475"/>
    </source>
</evidence>
<feature type="compositionally biased region" description="Low complexity" evidence="8">
    <location>
        <begin position="14"/>
        <end position="26"/>
    </location>
</feature>
<evidence type="ECO:0000256" key="1">
    <source>
        <dbReference type="ARBA" id="ARBA00004651"/>
    </source>
</evidence>
<dbReference type="AlphaFoldDB" id="A0A5P9Q898"/>
<dbReference type="CDD" id="cd06261">
    <property type="entry name" value="TM_PBP2"/>
    <property type="match status" value="1"/>
</dbReference>
<organism evidence="10 11">
    <name type="scientific">Luteimicrobium xylanilyticum</name>
    <dbReference type="NCBI Taxonomy" id="1133546"/>
    <lineage>
        <taxon>Bacteria</taxon>
        <taxon>Bacillati</taxon>
        <taxon>Actinomycetota</taxon>
        <taxon>Actinomycetes</taxon>
        <taxon>Micrococcales</taxon>
        <taxon>Luteimicrobium</taxon>
    </lineage>
</organism>
<feature type="region of interest" description="Disordered" evidence="8">
    <location>
        <begin position="312"/>
        <end position="344"/>
    </location>
</feature>
<sequence>MSATDPAVEVRESAVVAPGAATTPGTPAQPPPRVRTRGLFRSLGRNRKAVVGLAILVVFVALAVLAPVVAPGKPSLITDVASLPPSSSHLLGTTAKGQDVLALTLWGARSSLLVGFLVGVAASFLGVLVGLASAYFGRAVDDLLSLLTNVFLLIPGLPLLVILAAFLPPGTATIVVVLVITGWAGSARVLRSQALSIRGKDFVAASVVTGERSGFIMFREILPNMASIVMTTFLGCVIFGIGSQAGLEFLGLGDVSTVSWGTNLYWASNDGALLTGDWWAFVPSGLCIALVAFALALLNYAVDEITNPRLRSPRGRRDRAAAARGRTTDESPTTPTVVAVEGAR</sequence>
<feature type="region of interest" description="Disordered" evidence="8">
    <location>
        <begin position="1"/>
        <end position="34"/>
    </location>
</feature>
<gene>
    <name evidence="10" type="ORF">KDY119_01162</name>
</gene>
<keyword evidence="5 7" id="KW-1133">Transmembrane helix</keyword>
<evidence type="ECO:0000256" key="2">
    <source>
        <dbReference type="ARBA" id="ARBA00022448"/>
    </source>
</evidence>
<keyword evidence="2 7" id="KW-0813">Transport</keyword>
<feature type="transmembrane region" description="Helical" evidence="7">
    <location>
        <begin position="143"/>
        <end position="166"/>
    </location>
</feature>
<dbReference type="OrthoDB" id="9812701at2"/>
<evidence type="ECO:0000256" key="6">
    <source>
        <dbReference type="ARBA" id="ARBA00023136"/>
    </source>
</evidence>
<evidence type="ECO:0000313" key="11">
    <source>
        <dbReference type="Proteomes" id="UP000326702"/>
    </source>
</evidence>
<feature type="transmembrane region" description="Helical" evidence="7">
    <location>
        <begin position="172"/>
        <end position="190"/>
    </location>
</feature>
<feature type="transmembrane region" description="Helical" evidence="7">
    <location>
        <begin position="278"/>
        <end position="302"/>
    </location>
</feature>
<dbReference type="PANTHER" id="PTHR43386:SF1">
    <property type="entry name" value="D,D-DIPEPTIDE TRANSPORT SYSTEM PERMEASE PROTEIN DDPC-RELATED"/>
    <property type="match status" value="1"/>
</dbReference>
<dbReference type="InterPro" id="IPR000515">
    <property type="entry name" value="MetI-like"/>
</dbReference>
<feature type="domain" description="ABC transmembrane type-1" evidence="9">
    <location>
        <begin position="108"/>
        <end position="299"/>
    </location>
</feature>
<proteinExistence type="inferred from homology"/>
<evidence type="ECO:0000256" key="7">
    <source>
        <dbReference type="RuleBase" id="RU363032"/>
    </source>
</evidence>
<dbReference type="EMBL" id="CP045529">
    <property type="protein sequence ID" value="QFU97663.1"/>
    <property type="molecule type" value="Genomic_DNA"/>
</dbReference>
<evidence type="ECO:0000259" key="9">
    <source>
        <dbReference type="PROSITE" id="PS50928"/>
    </source>
</evidence>
<dbReference type="Proteomes" id="UP000326702">
    <property type="component" value="Chromosome"/>
</dbReference>
<evidence type="ECO:0000256" key="5">
    <source>
        <dbReference type="ARBA" id="ARBA00022989"/>
    </source>
</evidence>
<name>A0A5P9Q898_9MICO</name>
<dbReference type="Pfam" id="PF00528">
    <property type="entry name" value="BPD_transp_1"/>
    <property type="match status" value="1"/>
</dbReference>
<reference evidence="10 11" key="1">
    <citation type="submission" date="2019-10" db="EMBL/GenBank/DDBJ databases">
        <title>Genome sequence of Luteimicrobium xylanilyticum HY-24.</title>
        <authorList>
            <person name="Kim D.Y."/>
            <person name="Park H.-Y."/>
        </authorList>
    </citation>
    <scope>NUCLEOTIDE SEQUENCE [LARGE SCALE GENOMIC DNA]</scope>
    <source>
        <strain evidence="10 11">HY-24</strain>
    </source>
</reference>
<evidence type="ECO:0000256" key="8">
    <source>
        <dbReference type="SAM" id="MobiDB-lite"/>
    </source>
</evidence>
<feature type="transmembrane region" description="Helical" evidence="7">
    <location>
        <begin position="221"/>
        <end position="242"/>
    </location>
</feature>
<keyword evidence="3" id="KW-1003">Cell membrane</keyword>
<dbReference type="Pfam" id="PF12911">
    <property type="entry name" value="OppC_N"/>
    <property type="match status" value="1"/>
</dbReference>
<comment type="similarity">
    <text evidence="7">Belongs to the binding-protein-dependent transport system permease family.</text>
</comment>
<keyword evidence="4 7" id="KW-0812">Transmembrane</keyword>
<dbReference type="KEGG" id="lxl:KDY119_01162"/>